<dbReference type="InterPro" id="IPR042286">
    <property type="entry name" value="AdoMetDC_C"/>
</dbReference>
<evidence type="ECO:0000313" key="11">
    <source>
        <dbReference type="EMBL" id="ABC22492.1"/>
    </source>
</evidence>
<dbReference type="eggNOG" id="COG1586">
    <property type="taxonomic scope" value="Bacteria"/>
</dbReference>
<feature type="modified residue" description="Pyruvic acid (Ser); by autocatalysis" evidence="10">
    <location>
        <position position="119"/>
    </location>
</feature>
<dbReference type="InterPro" id="IPR017716">
    <property type="entry name" value="S-AdoMet_deCOase_pro-enz"/>
</dbReference>
<comment type="pathway">
    <text evidence="10">Amine and polyamine biosynthesis; S-adenosylmethioninamine biosynthesis; S-adenosylmethioninamine from S-adenosyl-L-methionine: step 1/1.</text>
</comment>
<comment type="function">
    <text evidence="10">Catalyzes the decarboxylation of S-adenosylmethionine to S-adenosylmethioninamine (dcAdoMet), the propylamine donor required for the synthesis of the polyamines spermine and spermidine from the diamine putrescine.</text>
</comment>
<dbReference type="NCBIfam" id="TIGR03330">
    <property type="entry name" value="SAM_DCase_Bsu"/>
    <property type="match status" value="1"/>
</dbReference>
<dbReference type="Pfam" id="PF02675">
    <property type="entry name" value="AdoMet_dc"/>
    <property type="match status" value="1"/>
</dbReference>
<dbReference type="InterPro" id="IPR016067">
    <property type="entry name" value="S-AdoMet_deCO2ase_core"/>
</dbReference>
<protein>
    <recommendedName>
        <fullName evidence="10">S-adenosylmethionine decarboxylase proenzyme</fullName>
        <shortName evidence="10">AdoMetDC</shortName>
        <shortName evidence="10">SAMDC</shortName>
        <ecNumber evidence="10">4.1.1.50</ecNumber>
    </recommendedName>
    <component>
        <recommendedName>
            <fullName evidence="10">S-adenosylmethionine decarboxylase beta chain</fullName>
        </recommendedName>
    </component>
    <component>
        <recommendedName>
            <fullName evidence="10">S-adenosylmethionine decarboxylase alpha chain</fullName>
        </recommendedName>
    </component>
</protein>
<dbReference type="GO" id="GO:0005829">
    <property type="term" value="C:cytosol"/>
    <property type="evidence" value="ECO:0007669"/>
    <property type="project" value="TreeGrafter"/>
</dbReference>
<dbReference type="SUPFAM" id="SSF56276">
    <property type="entry name" value="S-adenosylmethionine decarboxylase"/>
    <property type="match status" value="1"/>
</dbReference>
<dbReference type="PATRIC" id="fig|269796.9.peg.1770"/>
<dbReference type="EMBL" id="CP000230">
    <property type="protein sequence ID" value="ABC22492.1"/>
    <property type="molecule type" value="Genomic_DNA"/>
</dbReference>
<proteinExistence type="inferred from homology"/>
<evidence type="ECO:0000256" key="9">
    <source>
        <dbReference type="ARBA" id="ARBA00023317"/>
    </source>
</evidence>
<dbReference type="EC" id="4.1.1.50" evidence="10"/>
<keyword evidence="7 10" id="KW-0456">Lyase</keyword>
<evidence type="ECO:0000313" key="12">
    <source>
        <dbReference type="Proteomes" id="UP000001929"/>
    </source>
</evidence>
<keyword evidence="9 10" id="KW-0670">Pyruvate</keyword>
<dbReference type="Proteomes" id="UP000001929">
    <property type="component" value="Chromosome"/>
</dbReference>
<reference evidence="11 12" key="1">
    <citation type="journal article" date="2011" name="Stand. Genomic Sci.">
        <title>Complete genome sequence of Rhodospirillum rubrum type strain (S1).</title>
        <authorList>
            <person name="Munk A.C."/>
            <person name="Copeland A."/>
            <person name="Lucas S."/>
            <person name="Lapidus A."/>
            <person name="Del Rio T.G."/>
            <person name="Barry K."/>
            <person name="Detter J.C."/>
            <person name="Hammon N."/>
            <person name="Israni S."/>
            <person name="Pitluck S."/>
            <person name="Brettin T."/>
            <person name="Bruce D."/>
            <person name="Han C."/>
            <person name="Tapia R."/>
            <person name="Gilna P."/>
            <person name="Schmutz J."/>
            <person name="Larimer F."/>
            <person name="Land M."/>
            <person name="Kyrpides N.C."/>
            <person name="Mavromatis K."/>
            <person name="Richardson P."/>
            <person name="Rohde M."/>
            <person name="Goker M."/>
            <person name="Klenk H.P."/>
            <person name="Zhang Y."/>
            <person name="Roberts G.P."/>
            <person name="Reslewic S."/>
            <person name="Schwartz D.C."/>
        </authorList>
    </citation>
    <scope>NUCLEOTIDE SEQUENCE [LARGE SCALE GENOMIC DNA]</scope>
    <source>
        <strain evidence="12">ATCC 11170 / ATH 1.1.1 / DSM 467 / LMG 4362 / NCIMB 8255 / S1</strain>
    </source>
</reference>
<evidence type="ECO:0000256" key="10">
    <source>
        <dbReference type="HAMAP-Rule" id="MF_00464"/>
    </source>
</evidence>
<comment type="subunit">
    <text evidence="10">Heterotetramer of two alpha and two beta chains arranged as a dimer of alpha/beta heterodimers.</text>
</comment>
<comment type="cofactor">
    <cofactor evidence="10">
        <name>pyruvate</name>
        <dbReference type="ChEBI" id="CHEBI:15361"/>
    </cofactor>
    <text evidence="10">Binds 1 pyruvoyl group covalently per subunit.</text>
</comment>
<keyword evidence="12" id="KW-1185">Reference proteome</keyword>
<dbReference type="PANTHER" id="PTHR33866:SF2">
    <property type="entry name" value="S-ADENOSYLMETHIONINE DECARBOXYLASE PROENZYME"/>
    <property type="match status" value="1"/>
</dbReference>
<comment type="similarity">
    <text evidence="10">Belongs to the prokaryotic AdoMetDC family. Type 1 subfamily.</text>
</comment>
<evidence type="ECO:0000256" key="7">
    <source>
        <dbReference type="ARBA" id="ARBA00023239"/>
    </source>
</evidence>
<evidence type="ECO:0000256" key="8">
    <source>
        <dbReference type="ARBA" id="ARBA00023270"/>
    </source>
</evidence>
<dbReference type="KEGG" id="rru:Rru_A1692"/>
<dbReference type="Gene3D" id="3.30.160.750">
    <property type="match status" value="1"/>
</dbReference>
<dbReference type="AlphaFoldDB" id="Q2RTQ3"/>
<feature type="active site" description="Proton donor; for catalytic activity" evidence="10">
    <location>
        <position position="139"/>
    </location>
</feature>
<evidence type="ECO:0000256" key="3">
    <source>
        <dbReference type="ARBA" id="ARBA00022813"/>
    </source>
</evidence>
<dbReference type="STRING" id="269796.Rru_A1692"/>
<feature type="active site" description="Proton acceptor; for processing activity" evidence="10">
    <location>
        <position position="124"/>
    </location>
</feature>
<keyword evidence="5 10" id="KW-0620">Polyamine biosynthesis</keyword>
<dbReference type="RefSeq" id="WP_011389382.1">
    <property type="nucleotide sequence ID" value="NC_007643.1"/>
</dbReference>
<dbReference type="HOGENOM" id="CLU_125470_0_0_5"/>
<name>Q2RTQ3_RHORT</name>
<dbReference type="GO" id="GO:0004014">
    <property type="term" value="F:adenosylmethionine decarboxylase activity"/>
    <property type="evidence" value="ECO:0007669"/>
    <property type="project" value="UniProtKB-UniRule"/>
</dbReference>
<evidence type="ECO:0000256" key="5">
    <source>
        <dbReference type="ARBA" id="ARBA00023115"/>
    </source>
</evidence>
<sequence>MRLASPQLAVNTEAEAREARAEVRSVPSVTLKALPGKTIPDSALAGNRLDHFIKENGLTFAGRHLILDLWEAKGLDDIDLIERAMRAAVDASGATLLHIHLHHFSPNGGVSGVAVLAESHISIHTWPECGYAALDIFMCGDAEPLKAVPVFRDAFGAGHATLTEHKRGVV</sequence>
<keyword evidence="2 10" id="KW-0210">Decarboxylase</keyword>
<evidence type="ECO:0000256" key="1">
    <source>
        <dbReference type="ARBA" id="ARBA00022691"/>
    </source>
</evidence>
<feature type="chain" id="PRO_5023411526" description="S-adenosylmethionine decarboxylase alpha chain" evidence="10">
    <location>
        <begin position="119"/>
        <end position="170"/>
    </location>
</feature>
<dbReference type="PhylomeDB" id="Q2RTQ3"/>
<dbReference type="UniPathway" id="UPA00331">
    <property type="reaction ID" value="UER00451"/>
</dbReference>
<dbReference type="PANTHER" id="PTHR33866">
    <property type="entry name" value="S-ADENOSYLMETHIONINE DECARBOXYLASE PROENZYME"/>
    <property type="match status" value="1"/>
</dbReference>
<evidence type="ECO:0000256" key="4">
    <source>
        <dbReference type="ARBA" id="ARBA00023066"/>
    </source>
</evidence>
<keyword evidence="8 10" id="KW-0704">Schiff base</keyword>
<accession>Q2RTQ3</accession>
<comment type="catalytic activity">
    <reaction evidence="10">
        <text>S-adenosyl-L-methionine + H(+) = S-adenosyl 3-(methylsulfanyl)propylamine + CO2</text>
        <dbReference type="Rhea" id="RHEA:15981"/>
        <dbReference type="ChEBI" id="CHEBI:15378"/>
        <dbReference type="ChEBI" id="CHEBI:16526"/>
        <dbReference type="ChEBI" id="CHEBI:57443"/>
        <dbReference type="ChEBI" id="CHEBI:59789"/>
        <dbReference type="EC" id="4.1.1.50"/>
    </reaction>
</comment>
<evidence type="ECO:0000256" key="2">
    <source>
        <dbReference type="ARBA" id="ARBA00022793"/>
    </source>
</evidence>
<keyword evidence="4 10" id="KW-0745">Spermidine biosynthesis</keyword>
<evidence type="ECO:0000256" key="6">
    <source>
        <dbReference type="ARBA" id="ARBA00023145"/>
    </source>
</evidence>
<keyword evidence="6 10" id="KW-0865">Zymogen</keyword>
<feature type="chain" id="PRO_5023411527" description="S-adenosylmethionine decarboxylase beta chain" evidence="10">
    <location>
        <begin position="1"/>
        <end position="118"/>
    </location>
</feature>
<comment type="PTM">
    <text evidence="10">Is synthesized initially as an inactive proenzyme. Formation of the active enzyme involves a self-maturation process in which the active site pyruvoyl group is generated from an internal serine residue via an autocatalytic post-translational modification. Two non-identical subunits are generated from the proenzyme in this reaction, and the pyruvate is formed at the N-terminus of the alpha chain, which is derived from the carboxyl end of the proenzyme. The post-translation cleavage follows an unusual pathway, termed non-hydrolytic serinolysis, in which the side chain hydroxyl group of the serine supplies its oxygen atom to form the C-terminus of the beta chain, while the remainder of the serine residue undergoes an oxidative deamination to produce ammonia and the pyruvoyl group blocking the N-terminus of the alpha chain.</text>
</comment>
<dbReference type="EnsemblBacteria" id="ABC22492">
    <property type="protein sequence ID" value="ABC22492"/>
    <property type="gene ID" value="Rru_A1692"/>
</dbReference>
<dbReference type="HAMAP" id="MF_00464">
    <property type="entry name" value="AdoMetDC_1"/>
    <property type="match status" value="1"/>
</dbReference>
<organism evidence="11 12">
    <name type="scientific">Rhodospirillum rubrum (strain ATCC 11170 / ATH 1.1.1 / DSM 467 / LMG 4362 / NCIMB 8255 / S1)</name>
    <dbReference type="NCBI Taxonomy" id="269796"/>
    <lineage>
        <taxon>Bacteria</taxon>
        <taxon>Pseudomonadati</taxon>
        <taxon>Pseudomonadota</taxon>
        <taxon>Alphaproteobacteria</taxon>
        <taxon>Rhodospirillales</taxon>
        <taxon>Rhodospirillaceae</taxon>
        <taxon>Rhodospirillum</taxon>
    </lineage>
</organism>
<feature type="site" description="Cleavage (non-hydrolytic); by autolysis" evidence="10">
    <location>
        <begin position="118"/>
        <end position="119"/>
    </location>
</feature>
<dbReference type="Gene3D" id="3.30.360.110">
    <property type="entry name" value="S-adenosylmethionine decarboxylase domain"/>
    <property type="match status" value="1"/>
</dbReference>
<dbReference type="InterPro" id="IPR042284">
    <property type="entry name" value="AdoMetDC_N"/>
</dbReference>
<dbReference type="InterPro" id="IPR003826">
    <property type="entry name" value="AdoMetDC_fam_prok"/>
</dbReference>
<keyword evidence="1 10" id="KW-0949">S-adenosyl-L-methionine</keyword>
<gene>
    <name evidence="10" type="primary">speH</name>
    <name evidence="11" type="ordered locus">Rru_A1692</name>
</gene>
<keyword evidence="3 10" id="KW-0068">Autocatalytic cleavage</keyword>
<dbReference type="GO" id="GO:0008295">
    <property type="term" value="P:spermidine biosynthetic process"/>
    <property type="evidence" value="ECO:0007669"/>
    <property type="project" value="UniProtKB-UniRule"/>
</dbReference>
<feature type="active site" description="Schiff-base intermediate with substrate; via pyruvic acid" evidence="10">
    <location>
        <position position="119"/>
    </location>
</feature>